<evidence type="ECO:0000256" key="1">
    <source>
        <dbReference type="SAM" id="Coils"/>
    </source>
</evidence>
<organism evidence="3 4">
    <name type="scientific">Pseudolycoriella hygida</name>
    <dbReference type="NCBI Taxonomy" id="35572"/>
    <lineage>
        <taxon>Eukaryota</taxon>
        <taxon>Metazoa</taxon>
        <taxon>Ecdysozoa</taxon>
        <taxon>Arthropoda</taxon>
        <taxon>Hexapoda</taxon>
        <taxon>Insecta</taxon>
        <taxon>Pterygota</taxon>
        <taxon>Neoptera</taxon>
        <taxon>Endopterygota</taxon>
        <taxon>Diptera</taxon>
        <taxon>Nematocera</taxon>
        <taxon>Sciaroidea</taxon>
        <taxon>Sciaridae</taxon>
        <taxon>Pseudolycoriella</taxon>
    </lineage>
</organism>
<sequence>ICSRYWHYKCVQVGDDVVSKILKSSDAWLCYDCQLLKEKDSSKTLRQQGKAKSAPQMDELTNMTETITQLSSDLDKLKGTQNQFTEILSSLESHLSTLSSMNKRIDEQDDKINKLELQNVNVLKSIARLDEQDVSQIVLKDYNVVFNKFGCKIFDVNKQIHLTGRHVNNAFILDSVNLKCNYAANETSFELWHRRMAHLNHTDLLKLKNGLASGISFTKDTRQQTPCVPCLQGKQSLNST</sequence>
<gene>
    <name evidence="3" type="ORF">Bhyg_07895</name>
</gene>
<dbReference type="Pfam" id="PF13976">
    <property type="entry name" value="gag_pre-integrs"/>
    <property type="match status" value="1"/>
</dbReference>
<keyword evidence="1" id="KW-0175">Coiled coil</keyword>
<feature type="domain" description="GAG-pre-integrase" evidence="2">
    <location>
        <begin position="172"/>
        <end position="235"/>
    </location>
</feature>
<evidence type="ECO:0000259" key="2">
    <source>
        <dbReference type="Pfam" id="PF13976"/>
    </source>
</evidence>
<evidence type="ECO:0000313" key="4">
    <source>
        <dbReference type="Proteomes" id="UP001151699"/>
    </source>
</evidence>
<dbReference type="OrthoDB" id="7790839at2759"/>
<reference evidence="3" key="1">
    <citation type="submission" date="2022-07" db="EMBL/GenBank/DDBJ databases">
        <authorList>
            <person name="Trinca V."/>
            <person name="Uliana J.V.C."/>
            <person name="Torres T.T."/>
            <person name="Ward R.J."/>
            <person name="Monesi N."/>
        </authorList>
    </citation>
    <scope>NUCLEOTIDE SEQUENCE</scope>
    <source>
        <strain evidence="3">HSMRA1968</strain>
        <tissue evidence="3">Whole embryos</tissue>
    </source>
</reference>
<dbReference type="InterPro" id="IPR025724">
    <property type="entry name" value="GAG-pre-integrase_dom"/>
</dbReference>
<feature type="non-terminal residue" evidence="3">
    <location>
        <position position="240"/>
    </location>
</feature>
<name>A0A9Q0N5C6_9DIPT</name>
<dbReference type="AlphaFoldDB" id="A0A9Q0N5C6"/>
<feature type="coiled-coil region" evidence="1">
    <location>
        <begin position="98"/>
        <end position="132"/>
    </location>
</feature>
<dbReference type="SUPFAM" id="SSF57903">
    <property type="entry name" value="FYVE/PHD zinc finger"/>
    <property type="match status" value="1"/>
</dbReference>
<proteinExistence type="predicted"/>
<protein>
    <recommendedName>
        <fullName evidence="2">GAG-pre-integrase domain-containing protein</fullName>
    </recommendedName>
</protein>
<dbReference type="EMBL" id="WJQU01000002">
    <property type="protein sequence ID" value="KAJ6642939.1"/>
    <property type="molecule type" value="Genomic_DNA"/>
</dbReference>
<feature type="non-terminal residue" evidence="3">
    <location>
        <position position="1"/>
    </location>
</feature>
<evidence type="ECO:0000313" key="3">
    <source>
        <dbReference type="EMBL" id="KAJ6642939.1"/>
    </source>
</evidence>
<accession>A0A9Q0N5C6</accession>
<comment type="caution">
    <text evidence="3">The sequence shown here is derived from an EMBL/GenBank/DDBJ whole genome shotgun (WGS) entry which is preliminary data.</text>
</comment>
<dbReference type="InterPro" id="IPR011011">
    <property type="entry name" value="Znf_FYVE_PHD"/>
</dbReference>
<keyword evidence="4" id="KW-1185">Reference proteome</keyword>
<dbReference type="Proteomes" id="UP001151699">
    <property type="component" value="Chromosome B"/>
</dbReference>